<evidence type="ECO:0000256" key="1">
    <source>
        <dbReference type="ARBA" id="ARBA00022729"/>
    </source>
</evidence>
<comment type="caution">
    <text evidence="2">The sequence shown here is derived from an EMBL/GenBank/DDBJ whole genome shotgun (WGS) entry which is preliminary data.</text>
</comment>
<dbReference type="PANTHER" id="PTHR33376:SF2">
    <property type="entry name" value="DICARBOXYLATE-BINDING PERIPLASMIC PROTEIN"/>
    <property type="match status" value="1"/>
</dbReference>
<sequence length="319" mass="36315">MTFASCGPIDDTVVLRLGHGLDSSHPVHKGMERMAELVYEKSDGEMRIDIYPNEQLGTERETLELLQIGSVDITKVSAAVMEGFTRKFSIFSVPFMFVNEEHMHEMLDGPIGKRVLDAAEPYRLVGLCYYDAGSRSFYTTDRPVRKPEDLEGLSIRVQESVSAIRMVNILGGSATPISWGELYTALQQGVVDGAENNPPSFYLSRHYEVSKYYTLNEHTAVPDVLLISSNTWENILSEEQREIVQEAALESVPYQREEWEKATEEALEAVEKAGVEIIYPDREPFMEASEPFYERMRAEQPELYELFTEIQELGREFTD</sequence>
<keyword evidence="3" id="KW-1185">Reference proteome</keyword>
<dbReference type="Proteomes" id="UP000673975">
    <property type="component" value="Unassembled WGS sequence"/>
</dbReference>
<name>A0A8J7SB82_9BACT</name>
<dbReference type="GO" id="GO:0030288">
    <property type="term" value="C:outer membrane-bounded periplasmic space"/>
    <property type="evidence" value="ECO:0007669"/>
    <property type="project" value="InterPro"/>
</dbReference>
<dbReference type="RefSeq" id="WP_210513343.1">
    <property type="nucleotide sequence ID" value="NZ_JAFIDN010000016.1"/>
</dbReference>
<dbReference type="GO" id="GO:0055085">
    <property type="term" value="P:transmembrane transport"/>
    <property type="evidence" value="ECO:0007669"/>
    <property type="project" value="InterPro"/>
</dbReference>
<dbReference type="EMBL" id="JAFIDN010000016">
    <property type="protein sequence ID" value="MBP3193883.1"/>
    <property type="molecule type" value="Genomic_DNA"/>
</dbReference>
<reference evidence="2" key="1">
    <citation type="submission" date="2021-02" db="EMBL/GenBank/DDBJ databases">
        <title>Natronogracilivirga saccharolytica gen. nov. sp. nov. a new anaerobic, haloalkiliphilic carbohydrate-fermenting bacterium from soda lake and proposing of Cyclonatronumiaceae fam. nov. in the phylum Balneolaeota.</title>
        <authorList>
            <person name="Zhilina T.N."/>
            <person name="Sorokin D.Y."/>
            <person name="Zavarzina D.G."/>
            <person name="Toshchakov S.V."/>
            <person name="Kublanov I.V."/>
        </authorList>
    </citation>
    <scope>NUCLEOTIDE SEQUENCE</scope>
    <source>
        <strain evidence="2">Z-1702</strain>
    </source>
</reference>
<accession>A0A8J7SB82</accession>
<dbReference type="Gene3D" id="3.40.190.170">
    <property type="entry name" value="Bacterial extracellular solute-binding protein, family 7"/>
    <property type="match status" value="1"/>
</dbReference>
<organism evidence="2 3">
    <name type="scientific">Natronogracilivirga saccharolytica</name>
    <dbReference type="NCBI Taxonomy" id="2812953"/>
    <lineage>
        <taxon>Bacteria</taxon>
        <taxon>Pseudomonadati</taxon>
        <taxon>Balneolota</taxon>
        <taxon>Balneolia</taxon>
        <taxon>Balneolales</taxon>
        <taxon>Cyclonatronaceae</taxon>
        <taxon>Natronogracilivirga</taxon>
    </lineage>
</organism>
<keyword evidence="1" id="KW-0732">Signal</keyword>
<dbReference type="NCBIfam" id="NF037995">
    <property type="entry name" value="TRAP_S1"/>
    <property type="match status" value="1"/>
</dbReference>
<proteinExistence type="predicted"/>
<dbReference type="PIRSF" id="PIRSF006470">
    <property type="entry name" value="DctB"/>
    <property type="match status" value="1"/>
</dbReference>
<dbReference type="CDD" id="cd13671">
    <property type="entry name" value="PBP2_TRAP_SBP_like_3"/>
    <property type="match status" value="1"/>
</dbReference>
<dbReference type="PANTHER" id="PTHR33376">
    <property type="match status" value="1"/>
</dbReference>
<dbReference type="Pfam" id="PF03480">
    <property type="entry name" value="DctP"/>
    <property type="match status" value="1"/>
</dbReference>
<evidence type="ECO:0000313" key="2">
    <source>
        <dbReference type="EMBL" id="MBP3193883.1"/>
    </source>
</evidence>
<protein>
    <submittedName>
        <fullName evidence="2">TRAP transporter substrate-binding protein</fullName>
    </submittedName>
</protein>
<dbReference type="AlphaFoldDB" id="A0A8J7SB82"/>
<dbReference type="InterPro" id="IPR004682">
    <property type="entry name" value="TRAP_DctP"/>
</dbReference>
<dbReference type="NCBIfam" id="TIGR00787">
    <property type="entry name" value="dctP"/>
    <property type="match status" value="1"/>
</dbReference>
<dbReference type="GO" id="GO:0030246">
    <property type="term" value="F:carbohydrate binding"/>
    <property type="evidence" value="ECO:0007669"/>
    <property type="project" value="TreeGrafter"/>
</dbReference>
<dbReference type="InterPro" id="IPR018389">
    <property type="entry name" value="DctP_fam"/>
</dbReference>
<evidence type="ECO:0000313" key="3">
    <source>
        <dbReference type="Proteomes" id="UP000673975"/>
    </source>
</evidence>
<gene>
    <name evidence="2" type="ORF">NATSA_14495</name>
</gene>
<dbReference type="InterPro" id="IPR038404">
    <property type="entry name" value="TRAP_DctP_sf"/>
</dbReference>